<keyword evidence="8" id="KW-0378">Hydrolase</keyword>
<sequence>MREIVALLRWHLDVGADEAIADTPTDWTKVVARAAPAPAPAAPGQARQLPGSGAGTGGRTLPPRAAPAAAGRPVQQPLLGTPAAGATARAMAAEAGDLDSLRAAMAAFEGCALKTTATNLVFADGNPKARLMLIGEAPGEDEDRQGLPFVGKSGKLLDQMLACIGLDRTQIYITNILPWRPPGNRKPNPNEIQTCLPFVERHVELVAPEGLMLLGGTSASALLNRTDGIMRLRGRWFEFTPSAAAKPIPVLPTYHPAFLLRQPAMKRDAWRDLLAFKKKFLVT</sequence>
<gene>
    <name evidence="14" type="ORF">IGS68_17305</name>
</gene>
<evidence type="ECO:0000259" key="13">
    <source>
        <dbReference type="SMART" id="SM00986"/>
    </source>
</evidence>
<evidence type="ECO:0000256" key="10">
    <source>
        <dbReference type="ARBA" id="ARBA00023014"/>
    </source>
</evidence>
<dbReference type="EC" id="3.2.2.27" evidence="3"/>
<comment type="similarity">
    <text evidence="2">Belongs to the uracil-DNA glycosylase (UDG) superfamily. Type 4 (UDGa) family.</text>
</comment>
<keyword evidence="7" id="KW-0227">DNA damage</keyword>
<keyword evidence="15" id="KW-1185">Reference proteome</keyword>
<dbReference type="CDD" id="cd10030">
    <property type="entry name" value="UDG-F4_TTUDGA_SPO1dp_like"/>
    <property type="match status" value="1"/>
</dbReference>
<dbReference type="PANTHER" id="PTHR33693">
    <property type="entry name" value="TYPE-5 URACIL-DNA GLYCOSYLASE"/>
    <property type="match status" value="1"/>
</dbReference>
<proteinExistence type="inferred from homology"/>
<evidence type="ECO:0000256" key="1">
    <source>
        <dbReference type="ARBA" id="ARBA00001400"/>
    </source>
</evidence>
<organism evidence="14 15">
    <name type="scientific">Skermanella cutis</name>
    <dbReference type="NCBI Taxonomy" id="2775420"/>
    <lineage>
        <taxon>Bacteria</taxon>
        <taxon>Pseudomonadati</taxon>
        <taxon>Pseudomonadota</taxon>
        <taxon>Alphaproteobacteria</taxon>
        <taxon>Rhodospirillales</taxon>
        <taxon>Azospirillaceae</taxon>
        <taxon>Skermanella</taxon>
    </lineage>
</organism>
<keyword evidence="5" id="KW-0004">4Fe-4S</keyword>
<evidence type="ECO:0000256" key="8">
    <source>
        <dbReference type="ARBA" id="ARBA00022801"/>
    </source>
</evidence>
<evidence type="ECO:0000256" key="4">
    <source>
        <dbReference type="ARBA" id="ARBA00019403"/>
    </source>
</evidence>
<dbReference type="InterPro" id="IPR005122">
    <property type="entry name" value="Uracil-DNA_glycosylase-like"/>
</dbReference>
<evidence type="ECO:0000313" key="14">
    <source>
        <dbReference type="EMBL" id="QQP87832.1"/>
    </source>
</evidence>
<evidence type="ECO:0000256" key="3">
    <source>
        <dbReference type="ARBA" id="ARBA00012030"/>
    </source>
</evidence>
<dbReference type="Pfam" id="PF03167">
    <property type="entry name" value="UDG"/>
    <property type="match status" value="1"/>
</dbReference>
<dbReference type="SMART" id="SM00987">
    <property type="entry name" value="UreE_C"/>
    <property type="match status" value="1"/>
</dbReference>
<evidence type="ECO:0000256" key="7">
    <source>
        <dbReference type="ARBA" id="ARBA00022763"/>
    </source>
</evidence>
<keyword evidence="10" id="KW-0411">Iron-sulfur</keyword>
<dbReference type="RefSeq" id="WP_201071815.1">
    <property type="nucleotide sequence ID" value="NZ_CP067420.1"/>
</dbReference>
<feature type="compositionally biased region" description="Low complexity" evidence="12">
    <location>
        <begin position="35"/>
        <end position="51"/>
    </location>
</feature>
<comment type="catalytic activity">
    <reaction evidence="1">
        <text>Hydrolyzes single-stranded DNA or mismatched double-stranded DNA and polynucleotides, releasing free uracil.</text>
        <dbReference type="EC" id="3.2.2.27"/>
    </reaction>
</comment>
<keyword evidence="9" id="KW-0408">Iron</keyword>
<evidence type="ECO:0000256" key="2">
    <source>
        <dbReference type="ARBA" id="ARBA00006521"/>
    </source>
</evidence>
<dbReference type="Gene3D" id="3.40.470.10">
    <property type="entry name" value="Uracil-DNA glycosylase-like domain"/>
    <property type="match status" value="1"/>
</dbReference>
<feature type="domain" description="Uracil-DNA glycosylase-like" evidence="13">
    <location>
        <begin position="122"/>
        <end position="274"/>
    </location>
</feature>
<dbReference type="InterPro" id="IPR005273">
    <property type="entry name" value="Ura-DNA_glyco_family4"/>
</dbReference>
<feature type="region of interest" description="Disordered" evidence="12">
    <location>
        <begin position="35"/>
        <end position="80"/>
    </location>
</feature>
<dbReference type="Proteomes" id="UP000595197">
    <property type="component" value="Chromosome"/>
</dbReference>
<evidence type="ECO:0000256" key="11">
    <source>
        <dbReference type="ARBA" id="ARBA00023204"/>
    </source>
</evidence>
<evidence type="ECO:0000256" key="6">
    <source>
        <dbReference type="ARBA" id="ARBA00022723"/>
    </source>
</evidence>
<dbReference type="NCBIfam" id="TIGR00758">
    <property type="entry name" value="UDG_fam4"/>
    <property type="match status" value="1"/>
</dbReference>
<evidence type="ECO:0000256" key="9">
    <source>
        <dbReference type="ARBA" id="ARBA00023004"/>
    </source>
</evidence>
<dbReference type="InterPro" id="IPR036895">
    <property type="entry name" value="Uracil-DNA_glycosylase-like_sf"/>
</dbReference>
<name>A0ABX7B132_9PROT</name>
<protein>
    <recommendedName>
        <fullName evidence="4">Type-4 uracil-DNA glycosylase</fullName>
        <ecNumber evidence="3">3.2.2.27</ecNumber>
    </recommendedName>
</protein>
<dbReference type="EMBL" id="CP067420">
    <property type="protein sequence ID" value="QQP87832.1"/>
    <property type="molecule type" value="Genomic_DNA"/>
</dbReference>
<accession>A0ABX7B132</accession>
<dbReference type="SMART" id="SM00986">
    <property type="entry name" value="UDG"/>
    <property type="match status" value="1"/>
</dbReference>
<evidence type="ECO:0000256" key="5">
    <source>
        <dbReference type="ARBA" id="ARBA00022485"/>
    </source>
</evidence>
<reference evidence="14" key="1">
    <citation type="submission" date="2021-02" db="EMBL/GenBank/DDBJ databases">
        <title>Skermanella TT6 skin isolate.</title>
        <authorList>
            <person name="Lee K."/>
            <person name="Ganzorig M."/>
        </authorList>
    </citation>
    <scope>NUCLEOTIDE SEQUENCE</scope>
    <source>
        <strain evidence="14">TT6</strain>
    </source>
</reference>
<feature type="compositionally biased region" description="Low complexity" evidence="12">
    <location>
        <begin position="59"/>
        <end position="73"/>
    </location>
</feature>
<evidence type="ECO:0000256" key="12">
    <source>
        <dbReference type="SAM" id="MobiDB-lite"/>
    </source>
</evidence>
<dbReference type="SUPFAM" id="SSF52141">
    <property type="entry name" value="Uracil-DNA glycosylase-like"/>
    <property type="match status" value="1"/>
</dbReference>
<keyword evidence="11" id="KW-0234">DNA repair</keyword>
<dbReference type="InterPro" id="IPR051536">
    <property type="entry name" value="UDG_Type-4/5"/>
</dbReference>
<keyword evidence="6" id="KW-0479">Metal-binding</keyword>
<evidence type="ECO:0000313" key="15">
    <source>
        <dbReference type="Proteomes" id="UP000595197"/>
    </source>
</evidence>
<dbReference type="PANTHER" id="PTHR33693:SF1">
    <property type="entry name" value="TYPE-4 URACIL-DNA GLYCOSYLASE"/>
    <property type="match status" value="1"/>
</dbReference>